<keyword evidence="5" id="KW-1185">Reference proteome</keyword>
<dbReference type="InterPro" id="IPR007730">
    <property type="entry name" value="SPOR-like_dom"/>
</dbReference>
<evidence type="ECO:0000313" key="4">
    <source>
        <dbReference type="EMBL" id="APG62965.1"/>
    </source>
</evidence>
<dbReference type="SMART" id="SM00028">
    <property type="entry name" value="TPR"/>
    <property type="match status" value="3"/>
</dbReference>
<dbReference type="InterPro" id="IPR011990">
    <property type="entry name" value="TPR-like_helical_dom_sf"/>
</dbReference>
<dbReference type="InterPro" id="IPR019734">
    <property type="entry name" value="TPR_rpt"/>
</dbReference>
<gene>
    <name evidence="4" type="ORF">LPB140_09380</name>
</gene>
<dbReference type="Gene3D" id="1.25.40.10">
    <property type="entry name" value="Tetratricopeptide repeat domain"/>
    <property type="match status" value="1"/>
</dbReference>
<organism evidence="4 5">
    <name type="scientific">Sphingorhabdus lutea</name>
    <dbReference type="NCBI Taxonomy" id="1913578"/>
    <lineage>
        <taxon>Bacteria</taxon>
        <taxon>Pseudomonadati</taxon>
        <taxon>Pseudomonadota</taxon>
        <taxon>Alphaproteobacteria</taxon>
        <taxon>Sphingomonadales</taxon>
        <taxon>Sphingomonadaceae</taxon>
        <taxon>Sphingorhabdus</taxon>
    </lineage>
</organism>
<evidence type="ECO:0000256" key="1">
    <source>
        <dbReference type="SAM" id="MobiDB-lite"/>
    </source>
</evidence>
<reference evidence="4 5" key="1">
    <citation type="submission" date="2016-11" db="EMBL/GenBank/DDBJ databases">
        <title>Sphingorhabdus sp. LPB0140, isolated from marine environment.</title>
        <authorList>
            <person name="Kim E."/>
            <person name="Yi H."/>
        </authorList>
    </citation>
    <scope>NUCLEOTIDE SEQUENCE [LARGE SCALE GENOMIC DNA]</scope>
    <source>
        <strain evidence="4 5">LPB0140</strain>
    </source>
</reference>
<dbReference type="InterPro" id="IPR036680">
    <property type="entry name" value="SPOR-like_sf"/>
</dbReference>
<dbReference type="STRING" id="1913578.LPB140_09380"/>
<protein>
    <recommendedName>
        <fullName evidence="3">SPOR domain-containing protein</fullName>
    </recommendedName>
</protein>
<dbReference type="Proteomes" id="UP000242561">
    <property type="component" value="Chromosome"/>
</dbReference>
<feature type="region of interest" description="Disordered" evidence="1">
    <location>
        <begin position="268"/>
        <end position="337"/>
    </location>
</feature>
<dbReference type="OrthoDB" id="7398646at2"/>
<evidence type="ECO:0000313" key="5">
    <source>
        <dbReference type="Proteomes" id="UP000242561"/>
    </source>
</evidence>
<evidence type="ECO:0000259" key="3">
    <source>
        <dbReference type="PROSITE" id="PS51724"/>
    </source>
</evidence>
<feature type="chain" id="PRO_5012046657" description="SPOR domain-containing protein" evidence="2">
    <location>
        <begin position="26"/>
        <end position="651"/>
    </location>
</feature>
<accession>A0A1L3JCV6</accession>
<dbReference type="SUPFAM" id="SSF48452">
    <property type="entry name" value="TPR-like"/>
    <property type="match status" value="1"/>
</dbReference>
<evidence type="ECO:0000256" key="2">
    <source>
        <dbReference type="SAM" id="SignalP"/>
    </source>
</evidence>
<dbReference type="EMBL" id="CP018154">
    <property type="protein sequence ID" value="APG62965.1"/>
    <property type="molecule type" value="Genomic_DNA"/>
</dbReference>
<dbReference type="GO" id="GO:0042834">
    <property type="term" value="F:peptidoglycan binding"/>
    <property type="evidence" value="ECO:0007669"/>
    <property type="project" value="InterPro"/>
</dbReference>
<keyword evidence="2" id="KW-0732">Signal</keyword>
<sequence length="651" mass="69386">MRVKLLLLSCALVGASYSQMTPAFAMQDQVNELPGSIELQNAMRRIGRDAMDADALIDAGNASLLLGDVEAARLFFLRAEAVQPANGRIKAGLGTSYIQNEDPFTALKYFDDAVKLGVTERSIAMERGLAFDLLGNFGQAQRDYQLAATAVNSDNLIIRHAISLALSGRQADASSMLNPLLDRQVPEAWRARALILAADGDEKEAFKVVQGFMQPAIAERFRPYLKSMARLTPAQKAAAMHMGHFPAISIGRDSDAVKIAASTQTVNSGPIGANGSGGRLIPSGTPLGEKPAQNDTKIAAIDDDAANSRSLRRKQNARDSARNYVPKPPREKKKTETQKIAIAQLPEPANVRPAIKITRQEDAAGNAMVNVATIEKQTPAAIANTPAAPSIAVSPANEVKPAFSAVIKQNSDTQGTAELPAISPPVRVLNEGAEIKSVIKPEIKDLNIAQKIETSNPALPAATLPAATVTSATLPASSVPTSDMPVAAPQNANNGEKEIGGFDLGALVNSIEIPESEKKSAVVAVNLATITPAKAAPPEPKKVDEKKIEKEKSKPAEKKKPVHPARAWVQVATGSDEKALGFDFRRLTKKYEKLFKGRSGAVSAWGKTNRLVVGPFDNAADAKKWDAEYRKAGGDSFVWMSEDGVVVDPIK</sequence>
<proteinExistence type="predicted"/>
<dbReference type="RefSeq" id="WP_072559617.1">
    <property type="nucleotide sequence ID" value="NZ_CP018154.1"/>
</dbReference>
<feature type="region of interest" description="Disordered" evidence="1">
    <location>
        <begin position="534"/>
        <end position="564"/>
    </location>
</feature>
<name>A0A1L3JCV6_9SPHN</name>
<dbReference type="AlphaFoldDB" id="A0A1L3JCV6"/>
<dbReference type="PROSITE" id="PS51724">
    <property type="entry name" value="SPOR"/>
    <property type="match status" value="1"/>
</dbReference>
<feature type="domain" description="SPOR" evidence="3">
    <location>
        <begin position="561"/>
        <end position="642"/>
    </location>
</feature>
<feature type="compositionally biased region" description="Basic and acidic residues" evidence="1">
    <location>
        <begin position="539"/>
        <end position="559"/>
    </location>
</feature>
<dbReference type="SUPFAM" id="SSF110997">
    <property type="entry name" value="Sporulation related repeat"/>
    <property type="match status" value="1"/>
</dbReference>
<feature type="signal peptide" evidence="2">
    <location>
        <begin position="1"/>
        <end position="25"/>
    </location>
</feature>
<dbReference type="KEGG" id="sphl:LPB140_09380"/>